<name>A0A9W6P1Q8_9PSEU</name>
<sequence>MDRTGFVAVRCTACAAHPALDDTLREAVRGSRGGILVQSRCVLGEGCGGGFVVVQPCDDARRATRPALRIGPVRSTADVAAVANWLRAGRLDPRDLPAHLIALPAASVN</sequence>
<accession>A0A9W6P1Q8</accession>
<proteinExistence type="predicted"/>
<dbReference type="EMBL" id="BSFQ01000072">
    <property type="protein sequence ID" value="GLL16198.1"/>
    <property type="molecule type" value="Genomic_DNA"/>
</dbReference>
<keyword evidence="2" id="KW-1185">Reference proteome</keyword>
<gene>
    <name evidence="1" type="ORF">GCM10017577_73540</name>
</gene>
<dbReference type="AlphaFoldDB" id="A0A9W6P1Q8"/>
<dbReference type="Proteomes" id="UP001143463">
    <property type="component" value="Unassembled WGS sequence"/>
</dbReference>
<reference evidence="1" key="2">
    <citation type="submission" date="2023-01" db="EMBL/GenBank/DDBJ databases">
        <authorList>
            <person name="Sun Q."/>
            <person name="Evtushenko L."/>
        </authorList>
    </citation>
    <scope>NUCLEOTIDE SEQUENCE</scope>
    <source>
        <strain evidence="1">VKM Ac-1069</strain>
    </source>
</reference>
<evidence type="ECO:0000313" key="1">
    <source>
        <dbReference type="EMBL" id="GLL16198.1"/>
    </source>
</evidence>
<comment type="caution">
    <text evidence="1">The sequence shown here is derived from an EMBL/GenBank/DDBJ whole genome shotgun (WGS) entry which is preliminary data.</text>
</comment>
<organism evidence="1 2">
    <name type="scientific">Pseudonocardia halophobica</name>
    <dbReference type="NCBI Taxonomy" id="29401"/>
    <lineage>
        <taxon>Bacteria</taxon>
        <taxon>Bacillati</taxon>
        <taxon>Actinomycetota</taxon>
        <taxon>Actinomycetes</taxon>
        <taxon>Pseudonocardiales</taxon>
        <taxon>Pseudonocardiaceae</taxon>
        <taxon>Pseudonocardia</taxon>
    </lineage>
</organism>
<reference evidence="1" key="1">
    <citation type="journal article" date="2014" name="Int. J. Syst. Evol. Microbiol.">
        <title>Complete genome sequence of Corynebacterium casei LMG S-19264T (=DSM 44701T), isolated from a smear-ripened cheese.</title>
        <authorList>
            <consortium name="US DOE Joint Genome Institute (JGI-PGF)"/>
            <person name="Walter F."/>
            <person name="Albersmeier A."/>
            <person name="Kalinowski J."/>
            <person name="Ruckert C."/>
        </authorList>
    </citation>
    <scope>NUCLEOTIDE SEQUENCE</scope>
    <source>
        <strain evidence="1">VKM Ac-1069</strain>
    </source>
</reference>
<evidence type="ECO:0000313" key="2">
    <source>
        <dbReference type="Proteomes" id="UP001143463"/>
    </source>
</evidence>
<dbReference type="RefSeq" id="WP_051736771.1">
    <property type="nucleotide sequence ID" value="NZ_BAAAUZ010000016.1"/>
</dbReference>
<protein>
    <submittedName>
        <fullName evidence="1">Uncharacterized protein</fullName>
    </submittedName>
</protein>